<dbReference type="AlphaFoldDB" id="A0AAW9PR22"/>
<evidence type="ECO:0000313" key="2">
    <source>
        <dbReference type="EMBL" id="MEE3716242.1"/>
    </source>
</evidence>
<protein>
    <submittedName>
        <fullName evidence="2">Uma2 family endonuclease</fullName>
    </submittedName>
</protein>
<dbReference type="RefSeq" id="WP_330482669.1">
    <property type="nucleotide sequence ID" value="NZ_JAZBJZ010000015.1"/>
</dbReference>
<comment type="caution">
    <text evidence="2">The sequence shown here is derived from an EMBL/GenBank/DDBJ whole genome shotgun (WGS) entry which is preliminary data.</text>
</comment>
<keyword evidence="2" id="KW-0255">Endonuclease</keyword>
<reference evidence="2" key="1">
    <citation type="submission" date="2024-01" db="EMBL/GenBank/DDBJ databases">
        <title>Bank of Algae and Cyanobacteria of the Azores (BACA) strain genomes.</title>
        <authorList>
            <person name="Luz R."/>
            <person name="Cordeiro R."/>
            <person name="Fonseca A."/>
            <person name="Goncalves V."/>
        </authorList>
    </citation>
    <scope>NUCLEOTIDE SEQUENCE</scope>
    <source>
        <strain evidence="2">BACA0141</strain>
    </source>
</reference>
<dbReference type="PANTHER" id="PTHR35400">
    <property type="entry name" value="SLR1083 PROTEIN"/>
    <property type="match status" value="1"/>
</dbReference>
<proteinExistence type="predicted"/>
<dbReference type="InterPro" id="IPR008538">
    <property type="entry name" value="Uma2"/>
</dbReference>
<keyword evidence="3" id="KW-1185">Reference proteome</keyword>
<dbReference type="Gene3D" id="3.90.1570.10">
    <property type="entry name" value="tt1808, chain A"/>
    <property type="match status" value="1"/>
</dbReference>
<dbReference type="PANTHER" id="PTHR35400:SF1">
    <property type="entry name" value="SLR1083 PROTEIN"/>
    <property type="match status" value="1"/>
</dbReference>
<dbReference type="Proteomes" id="UP001333818">
    <property type="component" value="Unassembled WGS sequence"/>
</dbReference>
<evidence type="ECO:0000259" key="1">
    <source>
        <dbReference type="Pfam" id="PF05685"/>
    </source>
</evidence>
<dbReference type="CDD" id="cd06260">
    <property type="entry name" value="DUF820-like"/>
    <property type="match status" value="1"/>
</dbReference>
<keyword evidence="2" id="KW-0378">Hydrolase</keyword>
<accession>A0AAW9PR22</accession>
<evidence type="ECO:0000313" key="3">
    <source>
        <dbReference type="Proteomes" id="UP001333818"/>
    </source>
</evidence>
<gene>
    <name evidence="2" type="ORF">V2H45_05735</name>
</gene>
<dbReference type="InterPro" id="IPR012296">
    <property type="entry name" value="Nuclease_put_TT1808"/>
</dbReference>
<name>A0AAW9PR22_9CYAN</name>
<dbReference type="GO" id="GO:0004519">
    <property type="term" value="F:endonuclease activity"/>
    <property type="evidence" value="ECO:0007669"/>
    <property type="project" value="UniProtKB-KW"/>
</dbReference>
<dbReference type="EMBL" id="JAZBJZ010000015">
    <property type="protein sequence ID" value="MEE3716242.1"/>
    <property type="molecule type" value="Genomic_DNA"/>
</dbReference>
<feature type="domain" description="Putative restriction endonuclease" evidence="1">
    <location>
        <begin position="22"/>
        <end position="179"/>
    </location>
</feature>
<dbReference type="Pfam" id="PF05685">
    <property type="entry name" value="Uma2"/>
    <property type="match status" value="1"/>
</dbReference>
<keyword evidence="2" id="KW-0540">Nuclease</keyword>
<organism evidence="2 3">
    <name type="scientific">Tumidithrix elongata BACA0141</name>
    <dbReference type="NCBI Taxonomy" id="2716417"/>
    <lineage>
        <taxon>Bacteria</taxon>
        <taxon>Bacillati</taxon>
        <taxon>Cyanobacteriota</taxon>
        <taxon>Cyanophyceae</taxon>
        <taxon>Pseudanabaenales</taxon>
        <taxon>Pseudanabaenaceae</taxon>
        <taxon>Tumidithrix</taxon>
        <taxon>Tumidithrix elongata</taxon>
    </lineage>
</organism>
<dbReference type="SUPFAM" id="SSF52980">
    <property type="entry name" value="Restriction endonuclease-like"/>
    <property type="match status" value="1"/>
</dbReference>
<dbReference type="InterPro" id="IPR011335">
    <property type="entry name" value="Restrct_endonuc-II-like"/>
</dbReference>
<sequence length="194" mass="22053">MVTTSATESILKGIARHTFTVEQYYQMAEVGILDITKGTELIEGEIIDMSPMGRLHAACIAKATRLLIRLLPDSLDVRVQLPIHLSNLSEPQPDLAIVRYREDYYASGHPQHNDILLLIEVSDSTLKYDREVKLPLYAKYDIPEVWIVNLEDRLLEVYRQVGENGYEIVRDYQRGEVVNFGAAEKIAIAINQIL</sequence>